<keyword evidence="2" id="KW-1185">Reference proteome</keyword>
<gene>
    <name evidence="1" type="ORF">AK812_SmicGene44498</name>
</gene>
<organism evidence="1 2">
    <name type="scientific">Symbiodinium microadriaticum</name>
    <name type="common">Dinoflagellate</name>
    <name type="synonym">Zooxanthella microadriatica</name>
    <dbReference type="NCBI Taxonomy" id="2951"/>
    <lineage>
        <taxon>Eukaryota</taxon>
        <taxon>Sar</taxon>
        <taxon>Alveolata</taxon>
        <taxon>Dinophyceae</taxon>
        <taxon>Suessiales</taxon>
        <taxon>Symbiodiniaceae</taxon>
        <taxon>Symbiodinium</taxon>
    </lineage>
</organism>
<accession>A0A1Q9BYL2</accession>
<protein>
    <submittedName>
        <fullName evidence="1">Uncharacterized protein</fullName>
    </submittedName>
</protein>
<dbReference type="Proteomes" id="UP000186817">
    <property type="component" value="Unassembled WGS sequence"/>
</dbReference>
<reference evidence="1 2" key="1">
    <citation type="submission" date="2016-02" db="EMBL/GenBank/DDBJ databases">
        <title>Genome analysis of coral dinoflagellate symbionts highlights evolutionary adaptations to a symbiotic lifestyle.</title>
        <authorList>
            <person name="Aranda M."/>
            <person name="Li Y."/>
            <person name="Liew Y.J."/>
            <person name="Baumgarten S."/>
            <person name="Simakov O."/>
            <person name="Wilson M."/>
            <person name="Piel J."/>
            <person name="Ashoor H."/>
            <person name="Bougouffa S."/>
            <person name="Bajic V.B."/>
            <person name="Ryu T."/>
            <person name="Ravasi T."/>
            <person name="Bayer T."/>
            <person name="Micklem G."/>
            <person name="Kim H."/>
            <person name="Bhak J."/>
            <person name="Lajeunesse T.C."/>
            <person name="Voolstra C.R."/>
        </authorList>
    </citation>
    <scope>NUCLEOTIDE SEQUENCE [LARGE SCALE GENOMIC DNA]</scope>
    <source>
        <strain evidence="1 2">CCMP2467</strain>
    </source>
</reference>
<sequence>MRSVSPGILEAARKRVHFLLRRRQHFQDEHEARIFKTARSAAPVPPIVDRSGMHIDPPRAWRVKAHCALSQLLIGLDATAPYQVGQSLCETGQTAKSTPGNTADLEEHRQYTLWRADIMISFERLSRVISLSLHGSYLGKRLCSTLLVAQFVMALSSAHLLLPIGAAMADMQTIRTEENGVVHHRLESCDYERGIAIAHYTHRHDEPQYQFELTDMCFQRETGRLWASEPAENFTLVQQDPSISWYEDLASEIGRSGSKGKFSAGGYAPISGKPDIRTSYVDLFFDPTQPDVTRPTEFHQHTADDVGLMGYLFEKQALPEEAAGKTYRIALTGFDWGLSDPASRNARYDRNKSDLVLNSDSLVFEQDGTVMDAGELLDPDGGNVNGKVTSGQLRLALHPDGTISGEGQFEIENPRLAGFEPGEWVSASWKIDKLVGHLAGEGATGFRLKGFASGETRYHDGYVGKIIGTLNVRGTDLAFEEEFLVGGQ</sequence>
<dbReference type="AlphaFoldDB" id="A0A1Q9BYL2"/>
<dbReference type="EMBL" id="LSRX01002335">
    <property type="protein sequence ID" value="OLP75670.1"/>
    <property type="molecule type" value="Genomic_DNA"/>
</dbReference>
<comment type="caution">
    <text evidence="1">The sequence shown here is derived from an EMBL/GenBank/DDBJ whole genome shotgun (WGS) entry which is preliminary data.</text>
</comment>
<proteinExistence type="predicted"/>
<evidence type="ECO:0000313" key="1">
    <source>
        <dbReference type="EMBL" id="OLP75670.1"/>
    </source>
</evidence>
<name>A0A1Q9BYL2_SYMMI</name>
<evidence type="ECO:0000313" key="2">
    <source>
        <dbReference type="Proteomes" id="UP000186817"/>
    </source>
</evidence>